<sequence>MNAVTGPPVLGVVGAGTLGISLVQAGLAAGSPVTVLVRGGEDRAASRSGAIARALRRDVDRGGLPSEQARRWLERVRVTTDPADLAGADVVLESVPEDVAAKRAVIAAVESVVDEDCLIASTTSSIPAATLAVGARRPERIVVTHYCWPAHRMPLVEVALHARCGAPARQRLDWLLASQGKHVLRTADRPGFLTTRALFAFWDGAVRLLGEGYDVAAVDAALEGYGWPLGPFRVMDAAGLRSVARIHDWLAPSLGHRFTALALLSGMLGAGLDTFYDRDPDGGRRPRPEVGDHLRARMPVRLSGTGPSRAVDTVGTQPLARVMDALADEVALAVAEGVLSSADEAAAAYDLAFGFTGPNGGLRAWMAGAAIPDPGSSSPVPPSPALAGVTPT</sequence>
<dbReference type="PANTHER" id="PTHR43612">
    <property type="entry name" value="TRIFUNCTIONAL ENZYME SUBUNIT ALPHA"/>
    <property type="match status" value="1"/>
</dbReference>
<name>A0A927N052_9ACTN</name>
<dbReference type="InterPro" id="IPR006176">
    <property type="entry name" value="3-OHacyl-CoA_DH_NAD-bd"/>
</dbReference>
<gene>
    <name evidence="5" type="ORF">HEB94_003355</name>
</gene>
<feature type="region of interest" description="Disordered" evidence="2">
    <location>
        <begin position="373"/>
        <end position="392"/>
    </location>
</feature>
<dbReference type="Proteomes" id="UP000638648">
    <property type="component" value="Unassembled WGS sequence"/>
</dbReference>
<dbReference type="InterPro" id="IPR050136">
    <property type="entry name" value="FA_oxidation_alpha_subunit"/>
</dbReference>
<dbReference type="RefSeq" id="WP_192750622.1">
    <property type="nucleotide sequence ID" value="NZ_BAABJL010000147.1"/>
</dbReference>
<keyword evidence="6" id="KW-1185">Reference proteome</keyword>
<dbReference type="Pfam" id="PF02737">
    <property type="entry name" value="3HCDH_N"/>
    <property type="match status" value="1"/>
</dbReference>
<dbReference type="InterPro" id="IPR036291">
    <property type="entry name" value="NAD(P)-bd_dom_sf"/>
</dbReference>
<keyword evidence="1" id="KW-0560">Oxidoreductase</keyword>
<dbReference type="SUPFAM" id="SSF51735">
    <property type="entry name" value="NAD(P)-binding Rossmann-fold domains"/>
    <property type="match status" value="1"/>
</dbReference>
<dbReference type="InterPro" id="IPR008927">
    <property type="entry name" value="6-PGluconate_DH-like_C_sf"/>
</dbReference>
<dbReference type="GO" id="GO:0006635">
    <property type="term" value="P:fatty acid beta-oxidation"/>
    <property type="evidence" value="ECO:0007669"/>
    <property type="project" value="TreeGrafter"/>
</dbReference>
<evidence type="ECO:0000313" key="5">
    <source>
        <dbReference type="EMBL" id="MBE1606507.1"/>
    </source>
</evidence>
<feature type="domain" description="3-hydroxyacyl-CoA dehydrogenase C-terminal" evidence="3">
    <location>
        <begin position="191"/>
        <end position="257"/>
    </location>
</feature>
<evidence type="ECO:0000256" key="2">
    <source>
        <dbReference type="SAM" id="MobiDB-lite"/>
    </source>
</evidence>
<protein>
    <submittedName>
        <fullName evidence="5">3-hydroxyacyl-CoA dehydrogenase</fullName>
    </submittedName>
</protein>
<comment type="caution">
    <text evidence="5">The sequence shown here is derived from an EMBL/GenBank/DDBJ whole genome shotgun (WGS) entry which is preliminary data.</text>
</comment>
<proteinExistence type="predicted"/>
<accession>A0A927N052</accession>
<dbReference type="Pfam" id="PF00725">
    <property type="entry name" value="3HCDH"/>
    <property type="match status" value="1"/>
</dbReference>
<dbReference type="AlphaFoldDB" id="A0A927N052"/>
<dbReference type="Gene3D" id="3.40.50.720">
    <property type="entry name" value="NAD(P)-binding Rossmann-like Domain"/>
    <property type="match status" value="1"/>
</dbReference>
<dbReference type="Gene3D" id="1.10.1040.50">
    <property type="match status" value="1"/>
</dbReference>
<dbReference type="InterPro" id="IPR006108">
    <property type="entry name" value="3HC_DH_C"/>
</dbReference>
<reference evidence="5" key="1">
    <citation type="submission" date="2020-10" db="EMBL/GenBank/DDBJ databases">
        <title>Sequencing the genomes of 1000 actinobacteria strains.</title>
        <authorList>
            <person name="Klenk H.-P."/>
        </authorList>
    </citation>
    <scope>NUCLEOTIDE SEQUENCE</scope>
    <source>
        <strain evidence="5">DSM 45354</strain>
    </source>
</reference>
<dbReference type="GO" id="GO:0070403">
    <property type="term" value="F:NAD+ binding"/>
    <property type="evidence" value="ECO:0007669"/>
    <property type="project" value="InterPro"/>
</dbReference>
<dbReference type="PANTHER" id="PTHR43612:SF3">
    <property type="entry name" value="TRIFUNCTIONAL ENZYME SUBUNIT ALPHA, MITOCHONDRIAL"/>
    <property type="match status" value="1"/>
</dbReference>
<feature type="domain" description="3-hydroxyacyl-CoA dehydrogenase NAD binding" evidence="4">
    <location>
        <begin position="10"/>
        <end position="188"/>
    </location>
</feature>
<evidence type="ECO:0000259" key="4">
    <source>
        <dbReference type="Pfam" id="PF02737"/>
    </source>
</evidence>
<dbReference type="GO" id="GO:0004300">
    <property type="term" value="F:enoyl-CoA hydratase activity"/>
    <property type="evidence" value="ECO:0007669"/>
    <property type="project" value="TreeGrafter"/>
</dbReference>
<evidence type="ECO:0000259" key="3">
    <source>
        <dbReference type="Pfam" id="PF00725"/>
    </source>
</evidence>
<evidence type="ECO:0000256" key="1">
    <source>
        <dbReference type="ARBA" id="ARBA00023002"/>
    </source>
</evidence>
<evidence type="ECO:0000313" key="6">
    <source>
        <dbReference type="Proteomes" id="UP000638648"/>
    </source>
</evidence>
<dbReference type="SUPFAM" id="SSF48179">
    <property type="entry name" value="6-phosphogluconate dehydrogenase C-terminal domain-like"/>
    <property type="match status" value="1"/>
</dbReference>
<dbReference type="GO" id="GO:0016509">
    <property type="term" value="F:long-chain (3S)-3-hydroxyacyl-CoA dehydrogenase (NAD+) activity"/>
    <property type="evidence" value="ECO:0007669"/>
    <property type="project" value="TreeGrafter"/>
</dbReference>
<organism evidence="5 6">
    <name type="scientific">Actinopolymorpha pittospori</name>
    <dbReference type="NCBI Taxonomy" id="648752"/>
    <lineage>
        <taxon>Bacteria</taxon>
        <taxon>Bacillati</taxon>
        <taxon>Actinomycetota</taxon>
        <taxon>Actinomycetes</taxon>
        <taxon>Propionibacteriales</taxon>
        <taxon>Actinopolymorphaceae</taxon>
        <taxon>Actinopolymorpha</taxon>
    </lineage>
</organism>
<dbReference type="EMBL" id="JADBEM010000001">
    <property type="protein sequence ID" value="MBE1606507.1"/>
    <property type="molecule type" value="Genomic_DNA"/>
</dbReference>